<reference evidence="2" key="1">
    <citation type="submission" date="2018-01" db="EMBL/GenBank/DDBJ databases">
        <title>An insight into the sialome of Amazonian anophelines.</title>
        <authorList>
            <person name="Ribeiro J.M."/>
            <person name="Scarpassa V."/>
            <person name="Calvo E."/>
        </authorList>
    </citation>
    <scope>NUCLEOTIDE SEQUENCE</scope>
    <source>
        <tissue evidence="2">Salivary glands</tissue>
    </source>
</reference>
<name>A0A2M4B694_9DIPT</name>
<feature type="chain" id="PRO_5014617263" evidence="1">
    <location>
        <begin position="26"/>
        <end position="71"/>
    </location>
</feature>
<dbReference type="EMBL" id="GGFK01015017">
    <property type="protein sequence ID" value="MBW48338.1"/>
    <property type="molecule type" value="Transcribed_RNA"/>
</dbReference>
<protein>
    <submittedName>
        <fullName evidence="2">Putative secreted protein</fullName>
    </submittedName>
</protein>
<feature type="signal peptide" evidence="1">
    <location>
        <begin position="1"/>
        <end position="25"/>
    </location>
</feature>
<evidence type="ECO:0000313" key="2">
    <source>
        <dbReference type="EMBL" id="MBW48338.1"/>
    </source>
</evidence>
<keyword evidence="1" id="KW-0732">Signal</keyword>
<proteinExistence type="predicted"/>
<accession>A0A2M4B694</accession>
<organism evidence="2">
    <name type="scientific">Anopheles triannulatus</name>
    <dbReference type="NCBI Taxonomy" id="58253"/>
    <lineage>
        <taxon>Eukaryota</taxon>
        <taxon>Metazoa</taxon>
        <taxon>Ecdysozoa</taxon>
        <taxon>Arthropoda</taxon>
        <taxon>Hexapoda</taxon>
        <taxon>Insecta</taxon>
        <taxon>Pterygota</taxon>
        <taxon>Neoptera</taxon>
        <taxon>Endopterygota</taxon>
        <taxon>Diptera</taxon>
        <taxon>Nematocera</taxon>
        <taxon>Culicoidea</taxon>
        <taxon>Culicidae</taxon>
        <taxon>Anophelinae</taxon>
        <taxon>Anopheles</taxon>
    </lineage>
</organism>
<sequence length="71" mass="8046">MANLYARRELALLALLLLTFRPVPRFPLAVPFELNFFRHSATVRTRPDQGAAQGKQYSIQTVTNAQRSAMN</sequence>
<dbReference type="AlphaFoldDB" id="A0A2M4B694"/>
<evidence type="ECO:0000256" key="1">
    <source>
        <dbReference type="SAM" id="SignalP"/>
    </source>
</evidence>